<evidence type="ECO:0000256" key="5">
    <source>
        <dbReference type="ARBA" id="ARBA00022989"/>
    </source>
</evidence>
<gene>
    <name evidence="12" type="ORF">CYCCA115_LOCUS19661</name>
</gene>
<proteinExistence type="inferred from homology"/>
<dbReference type="PANTHER" id="PTHR31361:SF1">
    <property type="entry name" value="BETA-GLUCAN SYNTHESIS-ASSOCIATED PROTEIN KRE6-RELATED"/>
    <property type="match status" value="1"/>
</dbReference>
<keyword evidence="4" id="KW-0735">Signal-anchor</keyword>
<name>A0AAD2G4I3_9STRA</name>
<keyword evidence="5 10" id="KW-1133">Transmembrane helix</keyword>
<dbReference type="GO" id="GO:0015926">
    <property type="term" value="F:glucosidase activity"/>
    <property type="evidence" value="ECO:0007669"/>
    <property type="project" value="TreeGrafter"/>
</dbReference>
<dbReference type="AlphaFoldDB" id="A0AAD2G4I3"/>
<evidence type="ECO:0000256" key="3">
    <source>
        <dbReference type="ARBA" id="ARBA00022692"/>
    </source>
</evidence>
<protein>
    <recommendedName>
        <fullName evidence="11">GH16 domain-containing protein</fullName>
    </recommendedName>
</protein>
<evidence type="ECO:0000256" key="10">
    <source>
        <dbReference type="SAM" id="Phobius"/>
    </source>
</evidence>
<comment type="caution">
    <text evidence="12">The sequence shown here is derived from an EMBL/GenBank/DDBJ whole genome shotgun (WGS) entry which is preliminary data.</text>
</comment>
<feature type="domain" description="GH16" evidence="11">
    <location>
        <begin position="43"/>
        <end position="480"/>
    </location>
</feature>
<reference evidence="12" key="1">
    <citation type="submission" date="2023-08" db="EMBL/GenBank/DDBJ databases">
        <authorList>
            <person name="Audoor S."/>
            <person name="Bilcke G."/>
        </authorList>
    </citation>
    <scope>NUCLEOTIDE SEQUENCE</scope>
</reference>
<organism evidence="12 13">
    <name type="scientific">Cylindrotheca closterium</name>
    <dbReference type="NCBI Taxonomy" id="2856"/>
    <lineage>
        <taxon>Eukaryota</taxon>
        <taxon>Sar</taxon>
        <taxon>Stramenopiles</taxon>
        <taxon>Ochrophyta</taxon>
        <taxon>Bacillariophyta</taxon>
        <taxon>Bacillariophyceae</taxon>
        <taxon>Bacillariophycidae</taxon>
        <taxon>Bacillariales</taxon>
        <taxon>Bacillariaceae</taxon>
        <taxon>Cylindrotheca</taxon>
    </lineage>
</organism>
<feature type="region of interest" description="Disordered" evidence="9">
    <location>
        <begin position="70"/>
        <end position="95"/>
    </location>
</feature>
<dbReference type="GO" id="GO:0006078">
    <property type="term" value="P:(1-&gt;6)-beta-D-glucan biosynthetic process"/>
    <property type="evidence" value="ECO:0007669"/>
    <property type="project" value="TreeGrafter"/>
</dbReference>
<evidence type="ECO:0000313" key="13">
    <source>
        <dbReference type="Proteomes" id="UP001295423"/>
    </source>
</evidence>
<dbReference type="InterPro" id="IPR013320">
    <property type="entry name" value="ConA-like_dom_sf"/>
</dbReference>
<evidence type="ECO:0000256" key="8">
    <source>
        <dbReference type="ARBA" id="ARBA00023316"/>
    </source>
</evidence>
<accession>A0AAD2G4I3</accession>
<evidence type="ECO:0000313" key="12">
    <source>
        <dbReference type="EMBL" id="CAJ1962386.1"/>
    </source>
</evidence>
<feature type="transmembrane region" description="Helical" evidence="10">
    <location>
        <begin position="629"/>
        <end position="651"/>
    </location>
</feature>
<dbReference type="Proteomes" id="UP001295423">
    <property type="component" value="Unassembled WGS sequence"/>
</dbReference>
<dbReference type="GO" id="GO:0071555">
    <property type="term" value="P:cell wall organization"/>
    <property type="evidence" value="ECO:0007669"/>
    <property type="project" value="UniProtKB-KW"/>
</dbReference>
<evidence type="ECO:0000256" key="7">
    <source>
        <dbReference type="ARBA" id="ARBA00023180"/>
    </source>
</evidence>
<evidence type="ECO:0000256" key="1">
    <source>
        <dbReference type="ARBA" id="ARBA00004606"/>
    </source>
</evidence>
<dbReference type="InterPro" id="IPR000757">
    <property type="entry name" value="Beta-glucanase-like"/>
</dbReference>
<keyword evidence="13" id="KW-1185">Reference proteome</keyword>
<comment type="similarity">
    <text evidence="2">Belongs to the SKN1/KRE6 family.</text>
</comment>
<dbReference type="GO" id="GO:0005789">
    <property type="term" value="C:endoplasmic reticulum membrane"/>
    <property type="evidence" value="ECO:0007669"/>
    <property type="project" value="TreeGrafter"/>
</dbReference>
<dbReference type="SUPFAM" id="SSF49899">
    <property type="entry name" value="Concanavalin A-like lectins/glucanases"/>
    <property type="match status" value="1"/>
</dbReference>
<dbReference type="EMBL" id="CAKOGP040002103">
    <property type="protein sequence ID" value="CAJ1962386.1"/>
    <property type="molecule type" value="Genomic_DNA"/>
</dbReference>
<evidence type="ECO:0000256" key="4">
    <source>
        <dbReference type="ARBA" id="ARBA00022968"/>
    </source>
</evidence>
<dbReference type="PANTHER" id="PTHR31361">
    <property type="entry name" value="BETA-GLUCAN SYNTHESIS-ASSOCIATED PROTEIN KRE6-RELATED"/>
    <property type="match status" value="1"/>
</dbReference>
<keyword evidence="3 10" id="KW-0812">Transmembrane</keyword>
<keyword evidence="7" id="KW-0325">Glycoprotein</keyword>
<evidence type="ECO:0000256" key="2">
    <source>
        <dbReference type="ARBA" id="ARBA00010962"/>
    </source>
</evidence>
<keyword evidence="8" id="KW-0961">Cell wall biogenesis/degradation</keyword>
<dbReference type="GO" id="GO:0005886">
    <property type="term" value="C:plasma membrane"/>
    <property type="evidence" value="ECO:0007669"/>
    <property type="project" value="TreeGrafter"/>
</dbReference>
<evidence type="ECO:0000256" key="9">
    <source>
        <dbReference type="SAM" id="MobiDB-lite"/>
    </source>
</evidence>
<dbReference type="PROSITE" id="PS51762">
    <property type="entry name" value="GH16_2"/>
    <property type="match status" value="1"/>
</dbReference>
<dbReference type="Pfam" id="PF03935">
    <property type="entry name" value="SKN1_KRE6_Sbg1"/>
    <property type="match status" value="1"/>
</dbReference>
<evidence type="ECO:0000256" key="6">
    <source>
        <dbReference type="ARBA" id="ARBA00023136"/>
    </source>
</evidence>
<dbReference type="Gene3D" id="2.60.120.200">
    <property type="match status" value="1"/>
</dbReference>
<sequence length="670" mass="73806">MGRSKTAPRRLGRKIAIAAIGIQSATAGFIDIDTPLEKRTTKSIIDGTVYHLVMSDEFNTPNRTFKDGHDPVWTALDKPDDDSSSAGGGSQQFYNSSQVTTEDGMLKIKTDIGTTTWQRFDPVEKTWKKEHAYFQSGMVQSWEKFCFTGGIVEVDVILPGDPFIGGLWPAVWMLGNLGRATYEASTNNIWPWSFDTCDRKRQPAQTLSACNSANHFGMNPYQGRGATEIDLIEIMTGDSNGPLPSTKPPIELPYADMTLQVAPGVEENRPPNGAAPLYKTLLAPNGHTQWEANTWYEGIEFGGNTSINPFFYGTYLGETKPGEPVSRTKKQAFQADAVGGAHQLVPDHFKRVHTFRLEWQPGPGGRIDWFSKGHKINETLTMVGDGKGKDWLHAMTILDKVLNETMGSQIPDEPSYLIMNTAVSSTWGFPYDVPSSCTKCYDCNDPKCSCAFYAGFCKMLRNENVSMKIDAVRVYQSRDDSAHVGSSHSLGCDPPDHPTKGWIKGHSYRYMRNEPFSYADKGLPLRKIQTGGGTCMIDSDCGGNLTSVNLTAVDSNDGSNQTVGGRGKCVTGRDFKGIFSGSGNSKVCKCEPKFTGPHCLAQEHIDDTESAYENQNKKSLFHHIPDFRVTFVMGSFFVGLLTLLVVVNCATVQSRKTVVKKEDSNAVLWT</sequence>
<keyword evidence="6 10" id="KW-0472">Membrane</keyword>
<dbReference type="InterPro" id="IPR005629">
    <property type="entry name" value="Skn1/Kre6/Sbg1"/>
</dbReference>
<evidence type="ECO:0000259" key="11">
    <source>
        <dbReference type="PROSITE" id="PS51762"/>
    </source>
</evidence>
<comment type="subcellular location">
    <subcellularLocation>
        <location evidence="1">Membrane</location>
        <topology evidence="1">Single-pass type II membrane protein</topology>
    </subcellularLocation>
</comment>